<accession>B1TED9</accession>
<evidence type="ECO:0000256" key="1">
    <source>
        <dbReference type="SAM" id="MobiDB-lite"/>
    </source>
</evidence>
<protein>
    <submittedName>
        <fullName evidence="2">Uncharacterized protein</fullName>
    </submittedName>
</protein>
<proteinExistence type="predicted"/>
<dbReference type="Proteomes" id="UP000004814">
    <property type="component" value="Unassembled WGS sequence"/>
</dbReference>
<dbReference type="AlphaFoldDB" id="B1TED9"/>
<comment type="caution">
    <text evidence="2">The sequence shown here is derived from an EMBL/GenBank/DDBJ whole genome shotgun (WGS) entry which is preliminary data.</text>
</comment>
<sequence length="218" mass="23447">MRSDSPSSTFSPRYITSTRSATSATTPMSCVMKITPMFISSCRPRISCRICAWIVTSSAVVGSSAIKSAGRHDSAIAIITRCRIPPDNWCGYRANTRRASGMRTRSSSRNASARASVALFDWCSAIASLIWSPTVNTGFSDVIGSWKIIAMSAPRIPRIVAALAWARSTSAPPRRRNAIRPLVISPPPCSTRRISASDVTDLPEPDSPTIASVSPRST</sequence>
<gene>
    <name evidence="2" type="ORF">BamMEX5DRAFT_6155</name>
</gene>
<feature type="region of interest" description="Disordered" evidence="1">
    <location>
        <begin position="189"/>
        <end position="218"/>
    </location>
</feature>
<dbReference type="EMBL" id="ABLK01000336">
    <property type="protein sequence ID" value="EDT38062.1"/>
    <property type="molecule type" value="Genomic_DNA"/>
</dbReference>
<evidence type="ECO:0000313" key="2">
    <source>
        <dbReference type="EMBL" id="EDT38062.1"/>
    </source>
</evidence>
<name>B1TED9_9BURK</name>
<evidence type="ECO:0000313" key="3">
    <source>
        <dbReference type="Proteomes" id="UP000004814"/>
    </source>
</evidence>
<dbReference type="AntiFam" id="ANF00062">
    <property type="entry name" value="Shadow ORF (opposite ABC transporter protein)"/>
</dbReference>
<feature type="compositionally biased region" description="Polar residues" evidence="1">
    <location>
        <begin position="209"/>
        <end position="218"/>
    </location>
</feature>
<organism evidence="2 3">
    <name type="scientific">Burkholderia ambifaria MEX-5</name>
    <dbReference type="NCBI Taxonomy" id="396597"/>
    <lineage>
        <taxon>Bacteria</taxon>
        <taxon>Pseudomonadati</taxon>
        <taxon>Pseudomonadota</taxon>
        <taxon>Betaproteobacteria</taxon>
        <taxon>Burkholderiales</taxon>
        <taxon>Burkholderiaceae</taxon>
        <taxon>Burkholderia</taxon>
        <taxon>Burkholderia cepacia complex</taxon>
    </lineage>
</organism>
<reference evidence="2 3" key="1">
    <citation type="submission" date="2008-03" db="EMBL/GenBank/DDBJ databases">
        <title>Sequencing of the draft genome and assembly of Burkholderia ambifaria MEX-5.</title>
        <authorList>
            <consortium name="US DOE Joint Genome Institute (JGI-PGF)"/>
            <person name="Copeland A."/>
            <person name="Lucas S."/>
            <person name="Lapidus A."/>
            <person name="Glavina del Rio T."/>
            <person name="Dalin E."/>
            <person name="Tice H."/>
            <person name="Bruce D."/>
            <person name="Goodwin L."/>
            <person name="Pitluck S."/>
            <person name="Larimer F."/>
            <person name="Land M.L."/>
            <person name="Hauser L."/>
            <person name="Tiedje J."/>
            <person name="Richardson P."/>
        </authorList>
    </citation>
    <scope>NUCLEOTIDE SEQUENCE [LARGE SCALE GENOMIC DNA]</scope>
    <source>
        <strain evidence="2 3">MEX-5</strain>
    </source>
</reference>